<dbReference type="GO" id="GO:0016787">
    <property type="term" value="F:hydrolase activity"/>
    <property type="evidence" value="ECO:0007669"/>
    <property type="project" value="UniProtKB-KW"/>
</dbReference>
<dbReference type="PANTHER" id="PTHR37017">
    <property type="entry name" value="AB HYDROLASE-1 DOMAIN-CONTAINING PROTEIN-RELATED"/>
    <property type="match status" value="1"/>
</dbReference>
<dbReference type="InterPro" id="IPR052897">
    <property type="entry name" value="Sec-Metab_Biosynth_Hydrolase"/>
</dbReference>
<accession>A0ABT7KGS3</accession>
<dbReference type="InterPro" id="IPR000073">
    <property type="entry name" value="AB_hydrolase_1"/>
</dbReference>
<gene>
    <name evidence="2" type="ORF">PY650_19225</name>
</gene>
<dbReference type="SUPFAM" id="SSF53474">
    <property type="entry name" value="alpha/beta-Hydrolases"/>
    <property type="match status" value="1"/>
</dbReference>
<dbReference type="InterPro" id="IPR029058">
    <property type="entry name" value="AB_hydrolase_fold"/>
</dbReference>
<dbReference type="EMBL" id="JARFYN010000025">
    <property type="protein sequence ID" value="MDL2407752.1"/>
    <property type="molecule type" value="Genomic_DNA"/>
</dbReference>
<organism evidence="2 3">
    <name type="scientific">Rhizobium calliandrae</name>
    <dbReference type="NCBI Taxonomy" id="1312182"/>
    <lineage>
        <taxon>Bacteria</taxon>
        <taxon>Pseudomonadati</taxon>
        <taxon>Pseudomonadota</taxon>
        <taxon>Alphaproteobacteria</taxon>
        <taxon>Hyphomicrobiales</taxon>
        <taxon>Rhizobiaceae</taxon>
        <taxon>Rhizobium/Agrobacterium group</taxon>
        <taxon>Rhizobium</taxon>
    </lineage>
</organism>
<evidence type="ECO:0000313" key="2">
    <source>
        <dbReference type="EMBL" id="MDL2407752.1"/>
    </source>
</evidence>
<comment type="caution">
    <text evidence="2">The sequence shown here is derived from an EMBL/GenBank/DDBJ whole genome shotgun (WGS) entry which is preliminary data.</text>
</comment>
<protein>
    <submittedName>
        <fullName evidence="2">Alpha/beta hydrolase</fullName>
    </submittedName>
</protein>
<proteinExistence type="predicted"/>
<name>A0ABT7KGS3_9HYPH</name>
<dbReference type="Gene3D" id="3.40.50.1820">
    <property type="entry name" value="alpha/beta hydrolase"/>
    <property type="match status" value="1"/>
</dbReference>
<dbReference type="RefSeq" id="WP_285881104.1">
    <property type="nucleotide sequence ID" value="NZ_JARFYN010000025.1"/>
</dbReference>
<sequence>MKLFDSVVHLGILLSTAAVMITPTYAAGLTAKTAVLVHGAFADGTSWSKVIPYLEKAGLKVVAVQNPLDSLENDVAATKRAIRNAEGPVVLVGHSWAGTVITEAGNDDNVKSLVYVAAYAPDKGQSVEDISAKYPAPESLKYFQKDADGYLTISDEGVEKYFAADLTPEEKKVVAAVQGPFHSRTLVAKVTQAAWRAKPTFMVVATHDAIIPVQMEKDQVKAANAKSIEVPSSHVAMLSHPKEVAELIIEAAK</sequence>
<keyword evidence="2" id="KW-0378">Hydrolase</keyword>
<dbReference type="Proteomes" id="UP001172630">
    <property type="component" value="Unassembled WGS sequence"/>
</dbReference>
<keyword evidence="3" id="KW-1185">Reference proteome</keyword>
<evidence type="ECO:0000259" key="1">
    <source>
        <dbReference type="Pfam" id="PF12697"/>
    </source>
</evidence>
<evidence type="ECO:0000313" key="3">
    <source>
        <dbReference type="Proteomes" id="UP001172630"/>
    </source>
</evidence>
<dbReference type="Pfam" id="PF12697">
    <property type="entry name" value="Abhydrolase_6"/>
    <property type="match status" value="1"/>
</dbReference>
<reference evidence="2" key="1">
    <citation type="submission" date="2023-06" db="EMBL/GenBank/DDBJ databases">
        <title>Phylogenetic Diversity of Rhizobium strains.</title>
        <authorList>
            <person name="Moura F.T."/>
            <person name="Helene L.C.F."/>
            <person name="Hungria M."/>
        </authorList>
    </citation>
    <scope>NUCLEOTIDE SEQUENCE</scope>
    <source>
        <strain evidence="2">CCGE524</strain>
    </source>
</reference>
<dbReference type="PANTHER" id="PTHR37017:SF11">
    <property type="entry name" value="ESTERASE_LIPASE_THIOESTERASE DOMAIN-CONTAINING PROTEIN"/>
    <property type="match status" value="1"/>
</dbReference>
<feature type="domain" description="AB hydrolase-1" evidence="1">
    <location>
        <begin position="35"/>
        <end position="246"/>
    </location>
</feature>